<comment type="subcellular location">
    <subcellularLocation>
        <location evidence="1 13">Cytoplasm</location>
    </subcellularLocation>
</comment>
<dbReference type="NCBIfam" id="NF001140">
    <property type="entry name" value="PRK00147.1"/>
    <property type="match status" value="1"/>
</dbReference>
<dbReference type="GO" id="GO:0008616">
    <property type="term" value="P:tRNA queuosine(34) biosynthetic process"/>
    <property type="evidence" value="ECO:0007669"/>
    <property type="project" value="UniProtKB-UniRule"/>
</dbReference>
<dbReference type="SUPFAM" id="SSF111337">
    <property type="entry name" value="QueA-like"/>
    <property type="match status" value="1"/>
</dbReference>
<dbReference type="InterPro" id="IPR036100">
    <property type="entry name" value="QueA_sf"/>
</dbReference>
<comment type="similarity">
    <text evidence="9 13">Belongs to the QueA family.</text>
</comment>
<evidence type="ECO:0000256" key="9">
    <source>
        <dbReference type="ARBA" id="ARBA00061210"/>
    </source>
</evidence>
<evidence type="ECO:0000256" key="8">
    <source>
        <dbReference type="ARBA" id="ARBA00052751"/>
    </source>
</evidence>
<proteinExistence type="inferred from homology"/>
<reference evidence="14" key="2">
    <citation type="submission" date="2024-06" db="EMBL/GenBank/DDBJ databases">
        <authorList>
            <person name="Petrova K.O."/>
            <person name="Toshchakov S.V."/>
            <person name="Boltjanskaja Y.V."/>
            <person name="Kevbrin V."/>
        </authorList>
    </citation>
    <scope>NUCLEOTIDE SEQUENCE</scope>
    <source>
        <strain evidence="14">Z-910T</strain>
    </source>
</reference>
<dbReference type="AlphaFoldDB" id="A0AAU7VPD3"/>
<comment type="subunit">
    <text evidence="3 13">Monomer.</text>
</comment>
<evidence type="ECO:0000256" key="11">
    <source>
        <dbReference type="ARBA" id="ARBA00069325"/>
    </source>
</evidence>
<sequence length="341" mass="38523">MRLEDFNFNLPEKLIAQKPSQRRDNSRLLVLQKDKEEDFVSHKKFKDIIELLNPNDLLVFNNTKVIPARIFGYKDTGAKIEVLLVKKVDEFSWECLAKPGKKLKVGTVVEFSNEIKGEIMGDTDFGGKVIKFNFSDMDFMERLEKAGELPLPPYIKETPSDYGRYQTVYAKEPGAVAAPTAGLHFTDDLLDKIDKKGINTAFVTLHVGLGTFMPVQVENVLEHKMHSEFYSIDKETINKIEDCKKSGGRIIAVGTTVVRTLETAANNSNLKAESGWTDIFIYPGFDFKVVDALITNFHLPKSTLMMLVSALASKQKIDAAYKEAVDEEYRFFSFGDSMFIC</sequence>
<evidence type="ECO:0000256" key="10">
    <source>
        <dbReference type="ARBA" id="ARBA00066503"/>
    </source>
</evidence>
<protein>
    <recommendedName>
        <fullName evidence="11 13">S-adenosylmethionine:tRNA ribosyltransferase-isomerase</fullName>
        <ecNumber evidence="10 13">2.4.99.17</ecNumber>
    </recommendedName>
    <alternativeName>
        <fullName evidence="12 13">Queuosine biosynthesis protein QueA</fullName>
    </alternativeName>
</protein>
<dbReference type="FunFam" id="2.40.10.240:FF:000002">
    <property type="entry name" value="S-adenosylmethionine:tRNA ribosyltransferase-isomerase"/>
    <property type="match status" value="1"/>
</dbReference>
<dbReference type="FunFam" id="3.40.1780.10:FF:000001">
    <property type="entry name" value="S-adenosylmethionine:tRNA ribosyltransferase-isomerase"/>
    <property type="match status" value="1"/>
</dbReference>
<evidence type="ECO:0000313" key="14">
    <source>
        <dbReference type="EMBL" id="XBX75687.1"/>
    </source>
</evidence>
<dbReference type="PANTHER" id="PTHR30307">
    <property type="entry name" value="S-ADENOSYLMETHIONINE:TRNA RIBOSYLTRANSFERASE-ISOMERASE"/>
    <property type="match status" value="1"/>
</dbReference>
<comment type="pathway">
    <text evidence="2 13">tRNA modification; tRNA-queuosine biosynthesis.</text>
</comment>
<dbReference type="PANTHER" id="PTHR30307:SF0">
    <property type="entry name" value="S-ADENOSYLMETHIONINE:TRNA RIBOSYLTRANSFERASE-ISOMERASE"/>
    <property type="match status" value="1"/>
</dbReference>
<name>A0AAU7VPD3_9FIRM</name>
<dbReference type="EMBL" id="CP158367">
    <property type="protein sequence ID" value="XBX75687.1"/>
    <property type="molecule type" value="Genomic_DNA"/>
</dbReference>
<keyword evidence="6 13" id="KW-0949">S-adenosyl-L-methionine</keyword>
<evidence type="ECO:0000256" key="4">
    <source>
        <dbReference type="ARBA" id="ARBA00022490"/>
    </source>
</evidence>
<dbReference type="EC" id="2.4.99.17" evidence="10 13"/>
<evidence type="ECO:0000256" key="2">
    <source>
        <dbReference type="ARBA" id="ARBA00004691"/>
    </source>
</evidence>
<dbReference type="Pfam" id="PF02547">
    <property type="entry name" value="Queuosine_synth"/>
    <property type="match status" value="1"/>
</dbReference>
<evidence type="ECO:0000256" key="13">
    <source>
        <dbReference type="HAMAP-Rule" id="MF_00113"/>
    </source>
</evidence>
<keyword evidence="5 13" id="KW-0808">Transferase</keyword>
<evidence type="ECO:0000256" key="1">
    <source>
        <dbReference type="ARBA" id="ARBA00004496"/>
    </source>
</evidence>
<gene>
    <name evidence="13 14" type="primary">queA</name>
    <name evidence="14" type="ORF">PRVXT_000840</name>
</gene>
<organism evidence="14">
    <name type="scientific">Proteinivorax tanatarense</name>
    <dbReference type="NCBI Taxonomy" id="1260629"/>
    <lineage>
        <taxon>Bacteria</taxon>
        <taxon>Bacillati</taxon>
        <taxon>Bacillota</taxon>
        <taxon>Clostridia</taxon>
        <taxon>Eubacteriales</taxon>
        <taxon>Proteinivoracaceae</taxon>
        <taxon>Proteinivorax</taxon>
    </lineage>
</organism>
<keyword evidence="7 13" id="KW-0671">Queuosine biosynthesis</keyword>
<dbReference type="InterPro" id="IPR042119">
    <property type="entry name" value="QueA_dom2"/>
</dbReference>
<dbReference type="HAMAP" id="MF_00113">
    <property type="entry name" value="QueA"/>
    <property type="match status" value="1"/>
</dbReference>
<evidence type="ECO:0000256" key="5">
    <source>
        <dbReference type="ARBA" id="ARBA00022679"/>
    </source>
</evidence>
<comment type="function">
    <text evidence="13">Transfers and isomerizes the ribose moiety from AdoMet to the 7-aminomethyl group of 7-deazaguanine (preQ1-tRNA) to give epoxyqueuosine (oQ-tRNA).</text>
</comment>
<dbReference type="InterPro" id="IPR003699">
    <property type="entry name" value="QueA"/>
</dbReference>
<evidence type="ECO:0000256" key="12">
    <source>
        <dbReference type="ARBA" id="ARBA00076160"/>
    </source>
</evidence>
<accession>A0AAU7VPD3</accession>
<evidence type="ECO:0000256" key="7">
    <source>
        <dbReference type="ARBA" id="ARBA00022785"/>
    </source>
</evidence>
<evidence type="ECO:0000256" key="3">
    <source>
        <dbReference type="ARBA" id="ARBA00011245"/>
    </source>
</evidence>
<dbReference type="InterPro" id="IPR042118">
    <property type="entry name" value="QueA_dom1"/>
</dbReference>
<dbReference type="NCBIfam" id="TIGR00113">
    <property type="entry name" value="queA"/>
    <property type="match status" value="1"/>
</dbReference>
<dbReference type="RefSeq" id="WP_350344427.1">
    <property type="nucleotide sequence ID" value="NZ_CP158367.1"/>
</dbReference>
<evidence type="ECO:0000256" key="6">
    <source>
        <dbReference type="ARBA" id="ARBA00022691"/>
    </source>
</evidence>
<dbReference type="GO" id="GO:0051075">
    <property type="term" value="F:S-adenosylmethionine:tRNA ribosyltransferase-isomerase activity"/>
    <property type="evidence" value="ECO:0007669"/>
    <property type="project" value="UniProtKB-EC"/>
</dbReference>
<keyword evidence="14" id="KW-0328">Glycosyltransferase</keyword>
<comment type="catalytic activity">
    <reaction evidence="8 13">
        <text>7-aminomethyl-7-carbaguanosine(34) in tRNA + S-adenosyl-L-methionine = epoxyqueuosine(34) in tRNA + adenine + L-methionine + 2 H(+)</text>
        <dbReference type="Rhea" id="RHEA:32155"/>
        <dbReference type="Rhea" id="RHEA-COMP:10342"/>
        <dbReference type="Rhea" id="RHEA-COMP:18582"/>
        <dbReference type="ChEBI" id="CHEBI:15378"/>
        <dbReference type="ChEBI" id="CHEBI:16708"/>
        <dbReference type="ChEBI" id="CHEBI:57844"/>
        <dbReference type="ChEBI" id="CHEBI:59789"/>
        <dbReference type="ChEBI" id="CHEBI:82833"/>
        <dbReference type="ChEBI" id="CHEBI:194443"/>
        <dbReference type="EC" id="2.4.99.17"/>
    </reaction>
</comment>
<dbReference type="Gene3D" id="3.40.1780.10">
    <property type="entry name" value="QueA-like"/>
    <property type="match status" value="1"/>
</dbReference>
<keyword evidence="4 13" id="KW-0963">Cytoplasm</keyword>
<dbReference type="Gene3D" id="2.40.10.240">
    <property type="entry name" value="QueA-like"/>
    <property type="match status" value="1"/>
</dbReference>
<reference evidence="14" key="1">
    <citation type="journal article" date="2013" name="Extremophiles">
        <title>Proteinivorax tanatarense gen. nov., sp. nov., an anaerobic, haloalkaliphilic, proteolytic bacterium isolated from a decaying algal bloom, and proposal of Proteinivoraceae fam. nov.</title>
        <authorList>
            <person name="Kevbrin V."/>
            <person name="Boltyanskaya Y."/>
            <person name="Zhilina T."/>
            <person name="Kolganova T."/>
            <person name="Lavrentjeva E."/>
            <person name="Kuznetsov B."/>
        </authorList>
    </citation>
    <scope>NUCLEOTIDE SEQUENCE</scope>
    <source>
        <strain evidence="14">Z-910T</strain>
    </source>
</reference>
<dbReference type="GO" id="GO:0005737">
    <property type="term" value="C:cytoplasm"/>
    <property type="evidence" value="ECO:0007669"/>
    <property type="project" value="UniProtKB-SubCell"/>
</dbReference>